<evidence type="ECO:0000259" key="3">
    <source>
        <dbReference type="PROSITE" id="PS50887"/>
    </source>
</evidence>
<dbReference type="InterPro" id="IPR001633">
    <property type="entry name" value="EAL_dom"/>
</dbReference>
<feature type="transmembrane region" description="Helical" evidence="1">
    <location>
        <begin position="42"/>
        <end position="61"/>
    </location>
</feature>
<organism evidence="4 5">
    <name type="scientific">Qipengyuania marisflavi</name>
    <dbReference type="NCBI Taxonomy" id="2486356"/>
    <lineage>
        <taxon>Bacteria</taxon>
        <taxon>Pseudomonadati</taxon>
        <taxon>Pseudomonadota</taxon>
        <taxon>Alphaproteobacteria</taxon>
        <taxon>Sphingomonadales</taxon>
        <taxon>Erythrobacteraceae</taxon>
        <taxon>Qipengyuania</taxon>
    </lineage>
</organism>
<feature type="transmembrane region" description="Helical" evidence="1">
    <location>
        <begin position="100"/>
        <end position="119"/>
    </location>
</feature>
<dbReference type="InterPro" id="IPR043128">
    <property type="entry name" value="Rev_trsase/Diguanyl_cyclase"/>
</dbReference>
<dbReference type="SUPFAM" id="SSF55073">
    <property type="entry name" value="Nucleotide cyclase"/>
    <property type="match status" value="1"/>
</dbReference>
<evidence type="ECO:0000313" key="5">
    <source>
        <dbReference type="Proteomes" id="UP000309668"/>
    </source>
</evidence>
<evidence type="ECO:0000256" key="1">
    <source>
        <dbReference type="SAM" id="Phobius"/>
    </source>
</evidence>
<keyword evidence="1" id="KW-0812">Transmembrane</keyword>
<accession>A0A5S3P9R8</accession>
<dbReference type="SMART" id="SM00052">
    <property type="entry name" value="EAL"/>
    <property type="match status" value="1"/>
</dbReference>
<evidence type="ECO:0000259" key="2">
    <source>
        <dbReference type="PROSITE" id="PS50883"/>
    </source>
</evidence>
<keyword evidence="5" id="KW-1185">Reference proteome</keyword>
<dbReference type="Pfam" id="PF00563">
    <property type="entry name" value="EAL"/>
    <property type="match status" value="1"/>
</dbReference>
<dbReference type="Gene3D" id="3.20.20.450">
    <property type="entry name" value="EAL domain"/>
    <property type="match status" value="1"/>
</dbReference>
<dbReference type="EMBL" id="VCAO01000001">
    <property type="protein sequence ID" value="TMM50206.1"/>
    <property type="molecule type" value="Genomic_DNA"/>
</dbReference>
<feature type="transmembrane region" description="Helical" evidence="1">
    <location>
        <begin position="154"/>
        <end position="173"/>
    </location>
</feature>
<dbReference type="PROSITE" id="PS50883">
    <property type="entry name" value="EAL"/>
    <property type="match status" value="1"/>
</dbReference>
<dbReference type="CDD" id="cd01948">
    <property type="entry name" value="EAL"/>
    <property type="match status" value="1"/>
</dbReference>
<dbReference type="OrthoDB" id="9790882at2"/>
<keyword evidence="1" id="KW-1133">Transmembrane helix</keyword>
<dbReference type="InterPro" id="IPR029787">
    <property type="entry name" value="Nucleotide_cyclase"/>
</dbReference>
<keyword evidence="1" id="KW-0472">Membrane</keyword>
<feature type="transmembrane region" description="Helical" evidence="1">
    <location>
        <begin position="67"/>
        <end position="88"/>
    </location>
</feature>
<dbReference type="SMART" id="SM00267">
    <property type="entry name" value="GGDEF"/>
    <property type="match status" value="1"/>
</dbReference>
<dbReference type="Gene3D" id="3.30.70.270">
    <property type="match status" value="1"/>
</dbReference>
<reference evidence="4 5" key="1">
    <citation type="submission" date="2019-05" db="EMBL/GenBank/DDBJ databases">
        <title>Erythrobacter marisflavi sp. nov., isolated from isolated from water of an estuary environment.</title>
        <authorList>
            <person name="Yoon J.-H."/>
        </authorList>
    </citation>
    <scope>NUCLEOTIDE SEQUENCE [LARGE SCALE GENOMIC DNA]</scope>
    <source>
        <strain evidence="4 5">KEM-5</strain>
    </source>
</reference>
<gene>
    <name evidence="4" type="ORF">FEV51_03210</name>
</gene>
<dbReference type="AlphaFoldDB" id="A0A5S3P9R8"/>
<name>A0A5S3P9R8_9SPHN</name>
<dbReference type="Pfam" id="PF00990">
    <property type="entry name" value="GGDEF"/>
    <property type="match status" value="1"/>
</dbReference>
<evidence type="ECO:0000313" key="4">
    <source>
        <dbReference type="EMBL" id="TMM50206.1"/>
    </source>
</evidence>
<feature type="transmembrane region" description="Helical" evidence="1">
    <location>
        <begin position="125"/>
        <end position="142"/>
    </location>
</feature>
<dbReference type="Proteomes" id="UP000309668">
    <property type="component" value="Unassembled WGS sequence"/>
</dbReference>
<dbReference type="NCBIfam" id="TIGR00254">
    <property type="entry name" value="GGDEF"/>
    <property type="match status" value="1"/>
</dbReference>
<feature type="domain" description="GGDEF" evidence="3">
    <location>
        <begin position="253"/>
        <end position="385"/>
    </location>
</feature>
<protein>
    <submittedName>
        <fullName evidence="4">EAL domain-containing protein</fullName>
    </submittedName>
</protein>
<comment type="caution">
    <text evidence="4">The sequence shown here is derived from an EMBL/GenBank/DDBJ whole genome shotgun (WGS) entry which is preliminary data.</text>
</comment>
<dbReference type="SUPFAM" id="SSF141868">
    <property type="entry name" value="EAL domain-like"/>
    <property type="match status" value="1"/>
</dbReference>
<dbReference type="InterPro" id="IPR000160">
    <property type="entry name" value="GGDEF_dom"/>
</dbReference>
<dbReference type="CDD" id="cd01949">
    <property type="entry name" value="GGDEF"/>
    <property type="match status" value="1"/>
</dbReference>
<dbReference type="InterPro" id="IPR052155">
    <property type="entry name" value="Biofilm_reg_signaling"/>
</dbReference>
<feature type="transmembrane region" description="Helical" evidence="1">
    <location>
        <begin position="179"/>
        <end position="200"/>
    </location>
</feature>
<sequence length="657" mass="70974">MGSSPSLPFSHRLTALFGHGNALSEQTRTVLVRSLYARPRTLAIAAFNGVASGALVAFLSGNSLLCSLAFLMCSIAILRVVNAIHMADKPDDISTGKLEFAYRFGAFSYAATLGVFAGLTMTLNLSPLLQVLMISNAIGYGIGISAHNAARPRIALGQLLLATLPIVAAAVSLGTPASILLAINLFCLIPAMIGITFSIFRTLNKSITAAQRSDEMAHKMETLALTDPVTGLDNRVGLDAKIGPMFASLADGQKLGLFWIDLDRFKEINDLHGHHTGDAVLHEMGIRIAALLGDRGIVARFAGDEFVIARPLSDPREASMLASAIMREMTRPIRTDGLRLEVEGSIGIATSPDDGTDTETLMQHADIALFHAKADGRRQMRFFDPAMTRALAHRRDMESELRMALRRDELSVYFQPIVDLSTGRVRCFEALVRWFHPERGEITPDEFIPIAEECGAIVTLGNWLTGHAARVAANWPDDVQLAVNLSPMQIKAPGAALGILSALKDAQLPPERLELEVTENLFLEDSPAIELFIEELSAASVRFALDDFGTGYSSLGYINQWPFSKIKVDRSFVSGPQAGRKSDAIIRAVSQMGKSLGIEIVAEGLETIDQVRAVRDAGCTLGQGFHFSRAVPDYQAALLLAEERGTAPGDWGDRLAG</sequence>
<proteinExistence type="predicted"/>
<dbReference type="PANTHER" id="PTHR44757:SF2">
    <property type="entry name" value="BIOFILM ARCHITECTURE MAINTENANCE PROTEIN MBAA"/>
    <property type="match status" value="1"/>
</dbReference>
<dbReference type="PROSITE" id="PS50887">
    <property type="entry name" value="GGDEF"/>
    <property type="match status" value="1"/>
</dbReference>
<dbReference type="PANTHER" id="PTHR44757">
    <property type="entry name" value="DIGUANYLATE CYCLASE DGCP"/>
    <property type="match status" value="1"/>
</dbReference>
<feature type="domain" description="EAL" evidence="2">
    <location>
        <begin position="394"/>
        <end position="644"/>
    </location>
</feature>
<dbReference type="InterPro" id="IPR035919">
    <property type="entry name" value="EAL_sf"/>
</dbReference>